<gene>
    <name evidence="2" type="ORF">GCM10023335_81670</name>
</gene>
<feature type="region of interest" description="Disordered" evidence="1">
    <location>
        <begin position="269"/>
        <end position="289"/>
    </location>
</feature>
<evidence type="ECO:0000313" key="3">
    <source>
        <dbReference type="Proteomes" id="UP001501759"/>
    </source>
</evidence>
<evidence type="ECO:0008006" key="4">
    <source>
        <dbReference type="Google" id="ProtNLM"/>
    </source>
</evidence>
<dbReference type="Proteomes" id="UP001501759">
    <property type="component" value="Unassembled WGS sequence"/>
</dbReference>
<name>A0ABP9JPW6_9ACTN</name>
<dbReference type="SUPFAM" id="SSF48371">
    <property type="entry name" value="ARM repeat"/>
    <property type="match status" value="1"/>
</dbReference>
<keyword evidence="3" id="KW-1185">Reference proteome</keyword>
<organism evidence="2 3">
    <name type="scientific">Streptomyces siamensis</name>
    <dbReference type="NCBI Taxonomy" id="1274986"/>
    <lineage>
        <taxon>Bacteria</taxon>
        <taxon>Bacillati</taxon>
        <taxon>Actinomycetota</taxon>
        <taxon>Actinomycetes</taxon>
        <taxon>Kitasatosporales</taxon>
        <taxon>Streptomycetaceae</taxon>
        <taxon>Streptomyces</taxon>
    </lineage>
</organism>
<feature type="region of interest" description="Disordered" evidence="1">
    <location>
        <begin position="1"/>
        <end position="23"/>
    </location>
</feature>
<proteinExistence type="predicted"/>
<reference evidence="3" key="1">
    <citation type="journal article" date="2019" name="Int. J. Syst. Evol. Microbiol.">
        <title>The Global Catalogue of Microorganisms (GCM) 10K type strain sequencing project: providing services to taxonomists for standard genome sequencing and annotation.</title>
        <authorList>
            <consortium name="The Broad Institute Genomics Platform"/>
            <consortium name="The Broad Institute Genome Sequencing Center for Infectious Disease"/>
            <person name="Wu L."/>
            <person name="Ma J."/>
        </authorList>
    </citation>
    <scope>NUCLEOTIDE SEQUENCE [LARGE SCALE GENOMIC DNA]</scope>
    <source>
        <strain evidence="3">JCM 18409</strain>
    </source>
</reference>
<dbReference type="InterPro" id="IPR016024">
    <property type="entry name" value="ARM-type_fold"/>
</dbReference>
<dbReference type="RefSeq" id="WP_345657971.1">
    <property type="nucleotide sequence ID" value="NZ_BAABKB010000045.1"/>
</dbReference>
<comment type="caution">
    <text evidence="2">The sequence shown here is derived from an EMBL/GenBank/DDBJ whole genome shotgun (WGS) entry which is preliminary data.</text>
</comment>
<dbReference type="EMBL" id="BAABKB010000045">
    <property type="protein sequence ID" value="GAA5035657.1"/>
    <property type="molecule type" value="Genomic_DNA"/>
</dbReference>
<protein>
    <recommendedName>
        <fullName evidence="4">HEAT repeat domain-containing protein</fullName>
    </recommendedName>
</protein>
<feature type="compositionally biased region" description="Basic and acidic residues" evidence="1">
    <location>
        <begin position="269"/>
        <end position="279"/>
    </location>
</feature>
<sequence>MAEHEASQTPQSPSHMPHTPPVPLTPAWLRAHFDPLPFPARMSALARYARTLTPHAYASLQQALDAGDPGERHTGLFLAVARRDLDRVSEALMDPLLGRRARSAALRLPVPEHTLERLALSDIRAIRHDTYRLLRLSRRHSLAARMLPRVHERHGDPEAALLLSACPPATVLAWLPRLDPPIGALNSLARTAPGAVAEHLAGRWEHGTPHEAATMVRRHRAVASVAAGRDPSAALTLLERAPDLLTPPAVVSALLRPADVLAVLRAARPRTDGQPREHPIPAGPLPPSQRRALKDLAVDDLITLAEHLPATGGRERAPGRREVAADGLLQLLPPAERLRIVESRTVARGRLRGAALTTLAALAPGDRADLLTPWLRRQRRSHWSAARLTAALPLAQGEPLLRELAADHLVHHRALAWPALLACAELEGDADRFARIARDCERAWHDQDEVRRAALQQLAGAAPHLLTALPEQVLRDAVLTTVQSRDSTSASLSAAARLARRVAERAAATGRHERAAYAVELLGQVVSADRYTGPVTPLHIDEKVARTLWSAMSSTAAHRAELSTTLAELLGHHLAALPGLEAQVHRTALETDDPALATRAAAAWVRSPRTREQRCGELIAADATFATVPVVLRTVAARRTDLLDPVLTAALGRFSGRARPRATAWAPGLPAGVVGRWLPRQREQWEEHHARVAADEAAPLRSRTDAAALLRDQGRLMALAESAPQPVAAAALAALAEGPGNESSEDLRDVLLRHAAAGGVRGRAAMASLRRLLGRLPDRETVPLLAPVAAATGAPVGTRKEAARVLGTLPGEDAFEALVAAWDVPGQHPDVRAVLARGLLTRVDRPDVARRLVEAVGEAAVRDAVVHARVGVVRFAGREAYAALLAQLVETGDEETVVAACRALPVWLPPGARDAMKVLLNAFTGPERPRRVWQAAGRQLALLTPGPTVDGLLCDAFDVLRERARSLDPGVRADALRRLHECSDVLQPGRGPAQTFSVADTLADILEAVGLHADAARLSWHAAMACLQQGDYEEHRWERLLRLYEERPERLRSMEHLSMDVGRPRVNAALLAAVRTVRARRTPSCGPLALALVGMGGRGSRWSEPWRAELDALRAHEDRETAVSALLVDPDEYR</sequence>
<evidence type="ECO:0000313" key="2">
    <source>
        <dbReference type="EMBL" id="GAA5035657.1"/>
    </source>
</evidence>
<evidence type="ECO:0000256" key="1">
    <source>
        <dbReference type="SAM" id="MobiDB-lite"/>
    </source>
</evidence>
<accession>A0ABP9JPW6</accession>